<comment type="caution">
    <text evidence="1">The sequence shown here is derived from an EMBL/GenBank/DDBJ whole genome shotgun (WGS) entry which is preliminary data.</text>
</comment>
<dbReference type="Gene3D" id="1.25.40.20">
    <property type="entry name" value="Ankyrin repeat-containing domain"/>
    <property type="match status" value="1"/>
</dbReference>
<proteinExistence type="predicted"/>
<reference evidence="1 2" key="1">
    <citation type="submission" date="2020-05" db="EMBL/GenBank/DDBJ databases">
        <title>Ceratocystis lukuohia genome.</title>
        <authorList>
            <person name="Harrington T.C."/>
            <person name="Kim K."/>
            <person name="Mayers C.G."/>
        </authorList>
    </citation>
    <scope>NUCLEOTIDE SEQUENCE [LARGE SCALE GENOMIC DNA]</scope>
    <source>
        <strain evidence="1 2">C4212</strain>
    </source>
</reference>
<organism evidence="1 2">
    <name type="scientific">Ceratocystis lukuohia</name>
    <dbReference type="NCBI Taxonomy" id="2019550"/>
    <lineage>
        <taxon>Eukaryota</taxon>
        <taxon>Fungi</taxon>
        <taxon>Dikarya</taxon>
        <taxon>Ascomycota</taxon>
        <taxon>Pezizomycotina</taxon>
        <taxon>Sordariomycetes</taxon>
        <taxon>Hypocreomycetidae</taxon>
        <taxon>Microascales</taxon>
        <taxon>Ceratocystidaceae</taxon>
        <taxon>Ceratocystis</taxon>
    </lineage>
</organism>
<dbReference type="SUPFAM" id="SSF48403">
    <property type="entry name" value="Ankyrin repeat"/>
    <property type="match status" value="1"/>
</dbReference>
<dbReference type="InterPro" id="IPR036770">
    <property type="entry name" value="Ankyrin_rpt-contain_sf"/>
</dbReference>
<dbReference type="RefSeq" id="XP_070861266.1">
    <property type="nucleotide sequence ID" value="XM_071006777.1"/>
</dbReference>
<protein>
    <recommendedName>
        <fullName evidence="3">Ankyrin repeat protein</fullName>
    </recommendedName>
</protein>
<accession>A0ABR4MP79</accession>
<evidence type="ECO:0000313" key="1">
    <source>
        <dbReference type="EMBL" id="KAL2890086.1"/>
    </source>
</evidence>
<sequence>MDALKSCIHLSIVEFLVEQGVDVNVNVNAVSRGGLMTPYHSWALESIFTVLDLLRENLEYLQNHAPSKYLVDYLIKELPKTIELPTAAGNTPLLLACHFGRPEPPILRALPDIFDQKLLHELLKQRSHVESSGFTPAHVAFQSLQQIRPSNPRNGTRRIFQVRVHLEILDASGDTVMHGLIAQSSWRLIDQLAALRPQLLVRENASDKTPAEAALMKRYAGTFVASKNSLESFAFPKNNTKLVYGVRQLLTRPSGWTAAAEEKERIWFQAMHACNGRARATKMLP</sequence>
<evidence type="ECO:0000313" key="2">
    <source>
        <dbReference type="Proteomes" id="UP001610728"/>
    </source>
</evidence>
<dbReference type="Proteomes" id="UP001610728">
    <property type="component" value="Unassembled WGS sequence"/>
</dbReference>
<keyword evidence="2" id="KW-1185">Reference proteome</keyword>
<evidence type="ECO:0008006" key="3">
    <source>
        <dbReference type="Google" id="ProtNLM"/>
    </source>
</evidence>
<dbReference type="EMBL" id="JABSNW010000002">
    <property type="protein sequence ID" value="KAL2890086.1"/>
    <property type="molecule type" value="Genomic_DNA"/>
</dbReference>
<gene>
    <name evidence="1" type="ORF">HOO65_020628</name>
</gene>
<name>A0ABR4MP79_9PEZI</name>
<dbReference type="GeneID" id="98116261"/>